<dbReference type="EMBL" id="NIDF01000068">
    <property type="protein sequence ID" value="TYJ54142.1"/>
    <property type="molecule type" value="Genomic_DNA"/>
</dbReference>
<dbReference type="Pfam" id="PF00385">
    <property type="entry name" value="Chromo"/>
    <property type="match status" value="1"/>
</dbReference>
<reference evidence="5 6" key="1">
    <citation type="submission" date="2017-05" db="EMBL/GenBank/DDBJ databases">
        <title>The Genome Sequence of Tsuchiyaea wingfieldii DSM 27421.</title>
        <authorList>
            <person name="Cuomo C."/>
            <person name="Passer A."/>
            <person name="Billmyre B."/>
            <person name="Heitman J."/>
        </authorList>
    </citation>
    <scope>NUCLEOTIDE SEQUENCE [LARGE SCALE GENOMIC DNA]</scope>
    <source>
        <strain evidence="5 6">DSM 27421</strain>
    </source>
</reference>
<dbReference type="SMART" id="SM00298">
    <property type="entry name" value="CHROMO"/>
    <property type="match status" value="2"/>
</dbReference>
<dbReference type="GO" id="GO:0005634">
    <property type="term" value="C:nucleus"/>
    <property type="evidence" value="ECO:0007669"/>
    <property type="project" value="UniProtKB-SubCell"/>
</dbReference>
<organism evidence="5 6">
    <name type="scientific">Cryptococcus floricola</name>
    <dbReference type="NCBI Taxonomy" id="2591691"/>
    <lineage>
        <taxon>Eukaryota</taxon>
        <taxon>Fungi</taxon>
        <taxon>Dikarya</taxon>
        <taxon>Basidiomycota</taxon>
        <taxon>Agaricomycotina</taxon>
        <taxon>Tremellomycetes</taxon>
        <taxon>Tremellales</taxon>
        <taxon>Cryptococcaceae</taxon>
        <taxon>Cryptococcus</taxon>
    </lineage>
</organism>
<comment type="caution">
    <text evidence="5">The sequence shown here is derived from an EMBL/GenBank/DDBJ whole genome shotgun (WGS) entry which is preliminary data.</text>
</comment>
<evidence type="ECO:0000313" key="6">
    <source>
        <dbReference type="Proteomes" id="UP000322245"/>
    </source>
</evidence>
<feature type="compositionally biased region" description="Basic residues" evidence="3">
    <location>
        <begin position="36"/>
        <end position="54"/>
    </location>
</feature>
<accession>A0A5D3ATJ8</accession>
<dbReference type="PROSITE" id="PS50013">
    <property type="entry name" value="CHROMO_2"/>
    <property type="match status" value="1"/>
</dbReference>
<dbReference type="PROSITE" id="PS00598">
    <property type="entry name" value="CHROMO_1"/>
    <property type="match status" value="1"/>
</dbReference>
<proteinExistence type="predicted"/>
<dbReference type="SUPFAM" id="SSF54160">
    <property type="entry name" value="Chromo domain-like"/>
    <property type="match status" value="1"/>
</dbReference>
<evidence type="ECO:0000256" key="2">
    <source>
        <dbReference type="ARBA" id="ARBA00023242"/>
    </source>
</evidence>
<dbReference type="InterPro" id="IPR023779">
    <property type="entry name" value="Chromodomain_CS"/>
</dbReference>
<evidence type="ECO:0000313" key="5">
    <source>
        <dbReference type="EMBL" id="TYJ54142.1"/>
    </source>
</evidence>
<evidence type="ECO:0000256" key="3">
    <source>
        <dbReference type="SAM" id="MobiDB-lite"/>
    </source>
</evidence>
<dbReference type="AlphaFoldDB" id="A0A5D3ATJ8"/>
<protein>
    <recommendedName>
        <fullName evidence="4">Chromo domain-containing protein</fullName>
    </recommendedName>
</protein>
<feature type="domain" description="Chromo" evidence="4">
    <location>
        <begin position="64"/>
        <end position="122"/>
    </location>
</feature>
<feature type="region of interest" description="Disordered" evidence="3">
    <location>
        <begin position="1"/>
        <end position="62"/>
    </location>
</feature>
<dbReference type="Proteomes" id="UP000322245">
    <property type="component" value="Unassembled WGS sequence"/>
</dbReference>
<keyword evidence="6" id="KW-1185">Reference proteome</keyword>
<dbReference type="InterPro" id="IPR023780">
    <property type="entry name" value="Chromo_domain"/>
</dbReference>
<evidence type="ECO:0000256" key="1">
    <source>
        <dbReference type="ARBA" id="ARBA00004123"/>
    </source>
</evidence>
<keyword evidence="2" id="KW-0539">Nucleus</keyword>
<comment type="subcellular location">
    <subcellularLocation>
        <location evidence="1">Nucleus</location>
    </subcellularLocation>
</comment>
<dbReference type="GO" id="GO:0006338">
    <property type="term" value="P:chromatin remodeling"/>
    <property type="evidence" value="ECO:0007669"/>
    <property type="project" value="UniProtKB-ARBA"/>
</dbReference>
<dbReference type="InterPro" id="IPR000953">
    <property type="entry name" value="Chromo/chromo_shadow_dom"/>
</dbReference>
<name>A0A5D3ATJ8_9TREE</name>
<gene>
    <name evidence="5" type="ORF">B9479_005240</name>
</gene>
<sequence length="342" mass="39432">MRLPLDIYQEDQSAGTPSAYSPSDPESEPESPPPKRGAKRKRTSGSSVHRRRRSPSQSSDDSVYAVAQILARSLNKWRNPDTKQFELRYLVRWEGYGPADDTWEPISSLMEGSQSLIDEFEDFGKSQAGIPTGANRCSEYHPFAILSSRTIPSKPASYLVRYGLASLDTPPSPLYDKVWHTASQIHRIARIPKNIVETAIRDFEDEQVAEDSITVRGASPRRLQLLKKQCILDILTREEQEDEKGGSSLLYHVRWRDKMKLKEEWMDYEQIVFTFEEDGVLFVKKWETEKGFKRRRSQEGTSIKKESSRNTKPVKREALSEYEMERLENIRANRELMKDLGL</sequence>
<evidence type="ECO:0000259" key="4">
    <source>
        <dbReference type="PROSITE" id="PS50013"/>
    </source>
</evidence>
<dbReference type="InterPro" id="IPR016197">
    <property type="entry name" value="Chromo-like_dom_sf"/>
</dbReference>
<dbReference type="Gene3D" id="2.40.50.40">
    <property type="match status" value="1"/>
</dbReference>